<accession>X1H996</accession>
<dbReference type="InterPro" id="IPR032095">
    <property type="entry name" value="Sacchrp_dh-like_C"/>
</dbReference>
<evidence type="ECO:0000259" key="1">
    <source>
        <dbReference type="Pfam" id="PF16653"/>
    </source>
</evidence>
<dbReference type="Gene3D" id="3.30.360.10">
    <property type="entry name" value="Dihydrodipicolinate Reductase, domain 2"/>
    <property type="match status" value="1"/>
</dbReference>
<organism evidence="2">
    <name type="scientific">marine sediment metagenome</name>
    <dbReference type="NCBI Taxonomy" id="412755"/>
    <lineage>
        <taxon>unclassified sequences</taxon>
        <taxon>metagenomes</taxon>
        <taxon>ecological metagenomes</taxon>
    </lineage>
</organism>
<reference evidence="2" key="1">
    <citation type="journal article" date="2014" name="Front. Microbiol.">
        <title>High frequency of phylogenetically diverse reductive dehalogenase-homologous genes in deep subseafloor sedimentary metagenomes.</title>
        <authorList>
            <person name="Kawai M."/>
            <person name="Futagami T."/>
            <person name="Toyoda A."/>
            <person name="Takaki Y."/>
            <person name="Nishi S."/>
            <person name="Hori S."/>
            <person name="Arai W."/>
            <person name="Tsubouchi T."/>
            <person name="Morono Y."/>
            <person name="Uchiyama I."/>
            <person name="Ito T."/>
            <person name="Fujiyama A."/>
            <person name="Inagaki F."/>
            <person name="Takami H."/>
        </authorList>
    </citation>
    <scope>NUCLEOTIDE SEQUENCE</scope>
    <source>
        <strain evidence="2">Expedition CK06-06</strain>
    </source>
</reference>
<comment type="caution">
    <text evidence="2">The sequence shown here is derived from an EMBL/GenBank/DDBJ whole genome shotgun (WGS) entry which is preliminary data.</text>
</comment>
<proteinExistence type="predicted"/>
<name>X1H996_9ZZZZ</name>
<gene>
    <name evidence="2" type="ORF">S03H2_23023</name>
</gene>
<protein>
    <recommendedName>
        <fullName evidence="1">Saccharopine dehydrogenase-like C-terminal domain-containing protein</fullName>
    </recommendedName>
</protein>
<dbReference type="EMBL" id="BARU01012496">
    <property type="protein sequence ID" value="GAH41893.1"/>
    <property type="molecule type" value="Genomic_DNA"/>
</dbReference>
<sequence>LIDNQEVIPRKVSHALLEPKVTIPGDKDLVVIRVKCLGQKDGKDAEVILDLIDYFDEHTGFTAMERTTGWDASIVAIMMAQGKIQKGAIPIELAMPGDYFVEELAKRGIKVTVKIV</sequence>
<evidence type="ECO:0000313" key="2">
    <source>
        <dbReference type="EMBL" id="GAH41893.1"/>
    </source>
</evidence>
<dbReference type="Pfam" id="PF16653">
    <property type="entry name" value="Sacchrp_dh_C"/>
    <property type="match status" value="1"/>
</dbReference>
<feature type="non-terminal residue" evidence="2">
    <location>
        <position position="1"/>
    </location>
</feature>
<dbReference type="AlphaFoldDB" id="X1H996"/>
<dbReference type="Gene3D" id="3.40.50.720">
    <property type="entry name" value="NAD(P)-binding Rossmann-like Domain"/>
    <property type="match status" value="1"/>
</dbReference>
<feature type="domain" description="Saccharopine dehydrogenase-like C-terminal" evidence="1">
    <location>
        <begin position="4"/>
        <end position="109"/>
    </location>
</feature>